<organism evidence="8 9">
    <name type="scientific">Bombiscardovia coagulans</name>
    <dbReference type="NCBI Taxonomy" id="686666"/>
    <lineage>
        <taxon>Bacteria</taxon>
        <taxon>Bacillati</taxon>
        <taxon>Actinomycetota</taxon>
        <taxon>Actinomycetes</taxon>
        <taxon>Bifidobacteriales</taxon>
        <taxon>Bifidobacteriaceae</taxon>
        <taxon>Bombiscardovia</taxon>
    </lineage>
</organism>
<dbReference type="NCBIfam" id="TIGR00360">
    <property type="entry name" value="ComEC_N-term"/>
    <property type="match status" value="1"/>
</dbReference>
<dbReference type="Pfam" id="PF03772">
    <property type="entry name" value="Competence"/>
    <property type="match status" value="1"/>
</dbReference>
<evidence type="ECO:0000256" key="1">
    <source>
        <dbReference type="ARBA" id="ARBA00004651"/>
    </source>
</evidence>
<sequence>MTSVPPAQKVDDQFGNAKTGYCSKFVRYAACECGSKDWRMISCLLAVWFGSVTSQVLFERYLSPITAAHQQVFSTHLYDVVGTPSLILSLTLLVCCLIVTALWIRATLVGGTHRFQSLLNNAQENQGGSLWTDLFGLGLHLMLLCSVLLASASTGLAHCIVRDRDVAVLTAASHKTVVDARVRVLSPTMVSERRGFDCRNDIRVETITVSGVSAHSNAKARMYANRSDCRVQQQAVYQVHAQVEMATFGQSRVWLTLISEKRSGDANHSSGQNSRSNLVELSPANSISTMVTRMQDTFLRLTRRLDDQGKILVPGLTMGVMGQDPFISVQSDTNNDNDDIVPAYAAQLTRDCKQAGIMHLMAVSGGHFLLLGVFVRKICVCLRFPEWLKASLHITSIIALAGVMYPSDSVLRAQAMGLMAAVIPISGRRSQTISVLSWTAITVILFDPSMACSFGFALSCAAVLAISTCSQPLSIVFARHLPRTIAESLATTLMAQAATMPIQILMSPQVPLLSPLANLMVSPFVDFATVCGLLGLMTACCLPGLALVFVQLASLGTSVMAFTASWLGGSSVGSLPWPSGCVGALCAVVIELALILLMRMVLIQWRLRLLQKDSGWGREPVEMLTGRYGAPYNRSWWERLRQWWTQSWSLISSNRNG</sequence>
<dbReference type="InterPro" id="IPR052159">
    <property type="entry name" value="Competence_DNA_uptake"/>
</dbReference>
<feature type="transmembrane region" description="Helical" evidence="6">
    <location>
        <begin position="544"/>
        <end position="565"/>
    </location>
</feature>
<dbReference type="EMBL" id="MWWS01000004">
    <property type="protein sequence ID" value="OZG49944.1"/>
    <property type="molecule type" value="Genomic_DNA"/>
</dbReference>
<protein>
    <submittedName>
        <fullName evidence="8">ComEC/Rec2-like protein</fullName>
    </submittedName>
</protein>
<accession>A0A261ESV2</accession>
<proteinExistence type="predicted"/>
<keyword evidence="4 6" id="KW-1133">Transmembrane helix</keyword>
<dbReference type="PANTHER" id="PTHR30619:SF7">
    <property type="entry name" value="BETA-LACTAMASE DOMAIN PROTEIN"/>
    <property type="match status" value="1"/>
</dbReference>
<comment type="subcellular location">
    <subcellularLocation>
        <location evidence="1">Cell membrane</location>
        <topology evidence="1">Multi-pass membrane protein</topology>
    </subcellularLocation>
</comment>
<keyword evidence="2" id="KW-1003">Cell membrane</keyword>
<dbReference type="GO" id="GO:0005886">
    <property type="term" value="C:plasma membrane"/>
    <property type="evidence" value="ECO:0007669"/>
    <property type="project" value="UniProtKB-SubCell"/>
</dbReference>
<feature type="domain" description="ComEC/Rec2-related protein" evidence="7">
    <location>
        <begin position="346"/>
        <end position="598"/>
    </location>
</feature>
<dbReference type="Proteomes" id="UP000216004">
    <property type="component" value="Unassembled WGS sequence"/>
</dbReference>
<feature type="transmembrane region" description="Helical" evidence="6">
    <location>
        <begin position="439"/>
        <end position="466"/>
    </location>
</feature>
<comment type="caution">
    <text evidence="8">The sequence shown here is derived from an EMBL/GenBank/DDBJ whole genome shotgun (WGS) entry which is preliminary data.</text>
</comment>
<dbReference type="InterPro" id="IPR004477">
    <property type="entry name" value="ComEC_N"/>
</dbReference>
<evidence type="ECO:0000256" key="3">
    <source>
        <dbReference type="ARBA" id="ARBA00022692"/>
    </source>
</evidence>
<evidence type="ECO:0000256" key="6">
    <source>
        <dbReference type="SAM" id="Phobius"/>
    </source>
</evidence>
<keyword evidence="5 6" id="KW-0472">Membrane</keyword>
<dbReference type="AlphaFoldDB" id="A0A261ESV2"/>
<keyword evidence="9" id="KW-1185">Reference proteome</keyword>
<evidence type="ECO:0000313" key="9">
    <source>
        <dbReference type="Proteomes" id="UP000216004"/>
    </source>
</evidence>
<feature type="transmembrane region" description="Helical" evidence="6">
    <location>
        <begin position="130"/>
        <end position="152"/>
    </location>
</feature>
<feature type="transmembrane region" description="Helical" evidence="6">
    <location>
        <begin position="356"/>
        <end position="375"/>
    </location>
</feature>
<feature type="transmembrane region" description="Helical" evidence="6">
    <location>
        <begin position="577"/>
        <end position="602"/>
    </location>
</feature>
<evidence type="ECO:0000256" key="5">
    <source>
        <dbReference type="ARBA" id="ARBA00023136"/>
    </source>
</evidence>
<gene>
    <name evidence="8" type="ORF">BOCO_0461</name>
</gene>
<evidence type="ECO:0000259" key="7">
    <source>
        <dbReference type="Pfam" id="PF03772"/>
    </source>
</evidence>
<feature type="transmembrane region" description="Helical" evidence="6">
    <location>
        <begin position="387"/>
        <end position="405"/>
    </location>
</feature>
<evidence type="ECO:0000256" key="2">
    <source>
        <dbReference type="ARBA" id="ARBA00022475"/>
    </source>
</evidence>
<reference evidence="8 9" key="1">
    <citation type="journal article" date="2017" name="BMC Genomics">
        <title>Comparative genomic and phylogenomic analyses of the Bifidobacteriaceae family.</title>
        <authorList>
            <person name="Lugli G.A."/>
            <person name="Milani C."/>
            <person name="Turroni F."/>
            <person name="Duranti S."/>
            <person name="Mancabelli L."/>
            <person name="Mangifesta M."/>
            <person name="Ferrario C."/>
            <person name="Modesto M."/>
            <person name="Mattarelli P."/>
            <person name="Jiri K."/>
            <person name="van Sinderen D."/>
            <person name="Ventura M."/>
        </authorList>
    </citation>
    <scope>NUCLEOTIDE SEQUENCE [LARGE SCALE GENOMIC DNA]</scope>
    <source>
        <strain evidence="8 9">DSM 22924</strain>
    </source>
</reference>
<feature type="transmembrane region" description="Helical" evidence="6">
    <location>
        <begin position="516"/>
        <end position="537"/>
    </location>
</feature>
<feature type="transmembrane region" description="Helical" evidence="6">
    <location>
        <begin position="86"/>
        <end position="109"/>
    </location>
</feature>
<evidence type="ECO:0000313" key="8">
    <source>
        <dbReference type="EMBL" id="OZG49944.1"/>
    </source>
</evidence>
<name>A0A261ESV2_9BIFI</name>
<evidence type="ECO:0000256" key="4">
    <source>
        <dbReference type="ARBA" id="ARBA00022989"/>
    </source>
</evidence>
<keyword evidence="3 6" id="KW-0812">Transmembrane</keyword>
<dbReference type="PANTHER" id="PTHR30619">
    <property type="entry name" value="DNA INTERNALIZATION/COMPETENCE PROTEIN COMEC/REC2"/>
    <property type="match status" value="1"/>
</dbReference>